<dbReference type="GO" id="GO:0035694">
    <property type="term" value="P:mitochondrial protein catabolic process"/>
    <property type="evidence" value="ECO:0007669"/>
    <property type="project" value="Ensembl"/>
</dbReference>
<reference evidence="4" key="2">
    <citation type="submission" date="2025-08" db="UniProtKB">
        <authorList>
            <consortium name="Ensembl"/>
        </authorList>
    </citation>
    <scope>IDENTIFICATION</scope>
</reference>
<dbReference type="GO" id="GO:0010821">
    <property type="term" value="P:regulation of mitochondrion organization"/>
    <property type="evidence" value="ECO:0007669"/>
    <property type="project" value="Ensembl"/>
</dbReference>
<organism evidence="4 5">
    <name type="scientific">Anolis carolinensis</name>
    <name type="common">Green anole</name>
    <name type="synonym">American chameleon</name>
    <dbReference type="NCBI Taxonomy" id="28377"/>
    <lineage>
        <taxon>Eukaryota</taxon>
        <taxon>Metazoa</taxon>
        <taxon>Chordata</taxon>
        <taxon>Craniata</taxon>
        <taxon>Vertebrata</taxon>
        <taxon>Euteleostomi</taxon>
        <taxon>Lepidosauria</taxon>
        <taxon>Squamata</taxon>
        <taxon>Bifurcata</taxon>
        <taxon>Unidentata</taxon>
        <taxon>Episquamata</taxon>
        <taxon>Toxicofera</taxon>
        <taxon>Iguania</taxon>
        <taxon>Dactyloidae</taxon>
        <taxon>Anolis</taxon>
    </lineage>
</organism>
<dbReference type="PANTHER" id="PTHR10067">
    <property type="entry name" value="PHOSPHATIDYLSERINE DECARBOXYLASE"/>
    <property type="match status" value="1"/>
</dbReference>
<sequence>MAAPAVTGSLRAALQPGKRAAPGALFLRRQDSLCFSHCVSKARNGPPVKMLARPSLLRFVAERQAHSVASRGVLRWRPLHFLLATGGGYATYRGYRSHKEKQLEEQGIEVPPRIAHPWEVWLYRSLPTRLVSRAWGRLSRVELPVWLRGPVLGLYAWAFGVDLREAAEEDLRHYASLSHFFARRLKPHARPLHAAHPRLRLRLRLPLVSEGGGEGGREGGALLRPQGHAPLSPPLPSPDAGQPLGRPDPELRAGAELRGGAGQGRHLLPGGLPGAPPPHTPPPPGTPAPPPHNSGTYPY</sequence>
<dbReference type="GO" id="GO:0005794">
    <property type="term" value="C:Golgi apparatus"/>
    <property type="evidence" value="ECO:0007669"/>
    <property type="project" value="Ensembl"/>
</dbReference>
<dbReference type="GeneTree" id="ENSGT00390000013484"/>
<keyword evidence="1" id="KW-0210">Decarboxylase</keyword>
<evidence type="ECO:0000313" key="5">
    <source>
        <dbReference type="Proteomes" id="UP000001646"/>
    </source>
</evidence>
<dbReference type="GO" id="GO:0005634">
    <property type="term" value="C:nucleus"/>
    <property type="evidence" value="ECO:0007669"/>
    <property type="project" value="Ensembl"/>
</dbReference>
<dbReference type="AlphaFoldDB" id="A0A803TR03"/>
<evidence type="ECO:0000313" key="4">
    <source>
        <dbReference type="Ensembl" id="ENSACAP00000037643.1"/>
    </source>
</evidence>
<accession>A0A803TR03</accession>
<reference evidence="4" key="1">
    <citation type="submission" date="2009-12" db="EMBL/GenBank/DDBJ databases">
        <title>The Genome Sequence of Anolis carolinensis (Green Anole Lizard).</title>
        <authorList>
            <consortium name="The Genome Sequencing Platform"/>
            <person name="Di Palma F."/>
            <person name="Alfoldi J."/>
            <person name="Heiman D."/>
            <person name="Young S."/>
            <person name="Grabherr M."/>
            <person name="Johnson J."/>
            <person name="Lander E.S."/>
            <person name="Lindblad-Toh K."/>
        </authorList>
    </citation>
    <scope>NUCLEOTIDE SEQUENCE [LARGE SCALE GENOMIC DNA]</scope>
    <source>
        <strain evidence="4">JBL SC #1</strain>
    </source>
</reference>
<evidence type="ECO:0000256" key="3">
    <source>
        <dbReference type="SAM" id="MobiDB-lite"/>
    </source>
</evidence>
<dbReference type="InParanoid" id="A0A803TR03"/>
<keyword evidence="2" id="KW-0456">Lyase</keyword>
<name>A0A803TR03_ANOCA</name>
<keyword evidence="5" id="KW-1185">Reference proteome</keyword>
<dbReference type="GO" id="GO:0006646">
    <property type="term" value="P:phosphatidylethanolamine biosynthetic process"/>
    <property type="evidence" value="ECO:0007669"/>
    <property type="project" value="Ensembl"/>
</dbReference>
<dbReference type="GO" id="GO:0005739">
    <property type="term" value="C:mitochondrion"/>
    <property type="evidence" value="ECO:0007669"/>
    <property type="project" value="Ensembl"/>
</dbReference>
<evidence type="ECO:0000256" key="2">
    <source>
        <dbReference type="ARBA" id="ARBA00023239"/>
    </source>
</evidence>
<dbReference type="Ensembl" id="ENSACAT00000051463.1">
    <property type="protein sequence ID" value="ENSACAP00000037643.1"/>
    <property type="gene ID" value="ENSACAG00000002819.3"/>
</dbReference>
<feature type="compositionally biased region" description="Pro residues" evidence="3">
    <location>
        <begin position="274"/>
        <end position="292"/>
    </location>
</feature>
<feature type="region of interest" description="Disordered" evidence="3">
    <location>
        <begin position="210"/>
        <end position="299"/>
    </location>
</feature>
<proteinExistence type="predicted"/>
<dbReference type="InterPro" id="IPR003817">
    <property type="entry name" value="PS_Dcarbxylase"/>
</dbReference>
<dbReference type="GO" id="GO:0005829">
    <property type="term" value="C:cytosol"/>
    <property type="evidence" value="ECO:0007669"/>
    <property type="project" value="Ensembl"/>
</dbReference>
<dbReference type="Proteomes" id="UP000001646">
    <property type="component" value="Unplaced"/>
</dbReference>
<dbReference type="Bgee" id="ENSACAG00000002819">
    <property type="expression patterns" value="Expressed in ovary and 10 other cell types or tissues"/>
</dbReference>
<reference evidence="4" key="3">
    <citation type="submission" date="2025-09" db="UniProtKB">
        <authorList>
            <consortium name="Ensembl"/>
        </authorList>
    </citation>
    <scope>IDENTIFICATION</scope>
</reference>
<protein>
    <submittedName>
        <fullName evidence="4">Phosphatidylserine decarboxylase</fullName>
    </submittedName>
</protein>
<evidence type="ECO:0000256" key="1">
    <source>
        <dbReference type="ARBA" id="ARBA00022793"/>
    </source>
</evidence>
<dbReference type="GO" id="GO:0004609">
    <property type="term" value="F:phosphatidylserine decarboxylase activity"/>
    <property type="evidence" value="ECO:0007669"/>
    <property type="project" value="Ensembl"/>
</dbReference>
<dbReference type="PANTHER" id="PTHR10067:SF6">
    <property type="entry name" value="PHOSPHATIDYLSERINE DECARBOXYLASE PROENZYME, MITOCHONDRIAL"/>
    <property type="match status" value="1"/>
</dbReference>
<gene>
    <name evidence="4" type="primary">PISD</name>
</gene>
<dbReference type="GO" id="GO:0140042">
    <property type="term" value="P:lipid droplet formation"/>
    <property type="evidence" value="ECO:0007669"/>
    <property type="project" value="Ensembl"/>
</dbReference>